<evidence type="ECO:0000313" key="1">
    <source>
        <dbReference type="EMBL" id="CAK6965160.1"/>
    </source>
</evidence>
<reference evidence="1 2" key="1">
    <citation type="submission" date="2024-01" db="EMBL/GenBank/DDBJ databases">
        <authorList>
            <person name="Alioto T."/>
            <person name="Alioto T."/>
            <person name="Gomez Garrido J."/>
        </authorList>
    </citation>
    <scope>NUCLEOTIDE SEQUENCE [LARGE SCALE GENOMIC DNA]</scope>
</reference>
<proteinExistence type="predicted"/>
<keyword evidence="2" id="KW-1185">Reference proteome</keyword>
<name>A0AAV1P0A0_SCOSC</name>
<dbReference type="EMBL" id="CAWUFR010000079">
    <property type="protein sequence ID" value="CAK6965160.1"/>
    <property type="molecule type" value="Genomic_DNA"/>
</dbReference>
<sequence length="117" mass="13820">MFGCNMQSSVIPFPEWLACYGLVIRLTCYPVEKMVRQTTSATVTSNHTCIADQVWTKNRRGTLFPSVYVQQQTQRRLTCEIQENKQLYSLNMDFFLIHFQNFVMKHGGWKYDKLHFV</sequence>
<evidence type="ECO:0000313" key="2">
    <source>
        <dbReference type="Proteomes" id="UP001314229"/>
    </source>
</evidence>
<comment type="caution">
    <text evidence="1">The sequence shown here is derived from an EMBL/GenBank/DDBJ whole genome shotgun (WGS) entry which is preliminary data.</text>
</comment>
<dbReference type="Proteomes" id="UP001314229">
    <property type="component" value="Unassembled WGS sequence"/>
</dbReference>
<gene>
    <name evidence="1" type="ORF">FSCOSCO3_A009185</name>
</gene>
<accession>A0AAV1P0A0</accession>
<organism evidence="1 2">
    <name type="scientific">Scomber scombrus</name>
    <name type="common">Atlantic mackerel</name>
    <name type="synonym">Scomber vernalis</name>
    <dbReference type="NCBI Taxonomy" id="13677"/>
    <lineage>
        <taxon>Eukaryota</taxon>
        <taxon>Metazoa</taxon>
        <taxon>Chordata</taxon>
        <taxon>Craniata</taxon>
        <taxon>Vertebrata</taxon>
        <taxon>Euteleostomi</taxon>
        <taxon>Actinopterygii</taxon>
        <taxon>Neopterygii</taxon>
        <taxon>Teleostei</taxon>
        <taxon>Neoteleostei</taxon>
        <taxon>Acanthomorphata</taxon>
        <taxon>Pelagiaria</taxon>
        <taxon>Scombriformes</taxon>
        <taxon>Scombridae</taxon>
        <taxon>Scomber</taxon>
    </lineage>
</organism>
<protein>
    <submittedName>
        <fullName evidence="1">Uncharacterized protein</fullName>
    </submittedName>
</protein>
<dbReference type="AlphaFoldDB" id="A0AAV1P0A0"/>